<dbReference type="AlphaFoldDB" id="A0A1F7VGF3"/>
<dbReference type="Gene3D" id="3.10.28.10">
    <property type="entry name" value="Homing endonucleases"/>
    <property type="match status" value="1"/>
</dbReference>
<dbReference type="PANTHER" id="PTHR36181">
    <property type="entry name" value="INTRON-ENCODED ENDONUCLEASE AI3-RELATED"/>
    <property type="match status" value="1"/>
</dbReference>
<evidence type="ECO:0000313" key="2">
    <source>
        <dbReference type="EMBL" id="OGL89589.1"/>
    </source>
</evidence>
<dbReference type="Pfam" id="PF00961">
    <property type="entry name" value="LAGLIDADG_1"/>
    <property type="match status" value="1"/>
</dbReference>
<accession>A0A1F7VGF3</accession>
<feature type="domain" description="Homing endonuclease LAGLIDADG" evidence="1">
    <location>
        <begin position="35"/>
        <end position="140"/>
    </location>
</feature>
<proteinExistence type="predicted"/>
<dbReference type="InterPro" id="IPR051289">
    <property type="entry name" value="LAGLIDADG_Endonuclease"/>
</dbReference>
<dbReference type="PANTHER" id="PTHR36181:SF2">
    <property type="entry name" value="INTRON-ENCODED ENDONUCLEASE AI3-RELATED"/>
    <property type="match status" value="1"/>
</dbReference>
<comment type="caution">
    <text evidence="2">The sequence shown here is derived from an EMBL/GenBank/DDBJ whole genome shotgun (WGS) entry which is preliminary data.</text>
</comment>
<dbReference type="SUPFAM" id="SSF55608">
    <property type="entry name" value="Homing endonucleases"/>
    <property type="match status" value="1"/>
</dbReference>
<dbReference type="InterPro" id="IPR027434">
    <property type="entry name" value="Homing_endonucl"/>
</dbReference>
<organism evidence="2 3">
    <name type="scientific">Candidatus Uhrbacteria bacterium RIFCSPLOWO2_02_FULL_54_37</name>
    <dbReference type="NCBI Taxonomy" id="1802412"/>
    <lineage>
        <taxon>Bacteria</taxon>
        <taxon>Candidatus Uhriibacteriota</taxon>
    </lineage>
</organism>
<reference evidence="2 3" key="1">
    <citation type="journal article" date="2016" name="Nat. Commun.">
        <title>Thousands of microbial genomes shed light on interconnected biogeochemical processes in an aquifer system.</title>
        <authorList>
            <person name="Anantharaman K."/>
            <person name="Brown C.T."/>
            <person name="Hug L.A."/>
            <person name="Sharon I."/>
            <person name="Castelle C.J."/>
            <person name="Probst A.J."/>
            <person name="Thomas B.C."/>
            <person name="Singh A."/>
            <person name="Wilkins M.J."/>
            <person name="Karaoz U."/>
            <person name="Brodie E.L."/>
            <person name="Williams K.H."/>
            <person name="Hubbard S.S."/>
            <person name="Banfield J.F."/>
        </authorList>
    </citation>
    <scope>NUCLEOTIDE SEQUENCE [LARGE SCALE GENOMIC DNA]</scope>
</reference>
<evidence type="ECO:0000313" key="3">
    <source>
        <dbReference type="Proteomes" id="UP000177750"/>
    </source>
</evidence>
<protein>
    <recommendedName>
        <fullName evidence="1">Homing endonuclease LAGLIDADG domain-containing protein</fullName>
    </recommendedName>
</protein>
<sequence length="178" mass="20757">MQYKKSAERIVLRKLSGEGVNPNYRFRPLPPQYVVGFVDGEGSFSVSTNIHKTLKRKVEIRPEFEIELRADDAAVLFRIQRTLGCGKIYFLDYKRYGWKPHAKLRVSKINDLSGRVVPFFLKYQLQSKKSSSFNIFRKAVEMVAKKEHLTEKGYKKILALREKNRRNGKKASKIFGNR</sequence>
<gene>
    <name evidence="2" type="ORF">A3J36_02850</name>
</gene>
<dbReference type="Proteomes" id="UP000177750">
    <property type="component" value="Unassembled WGS sequence"/>
</dbReference>
<dbReference type="GO" id="GO:0004519">
    <property type="term" value="F:endonuclease activity"/>
    <property type="evidence" value="ECO:0007669"/>
    <property type="project" value="InterPro"/>
</dbReference>
<dbReference type="InterPro" id="IPR004860">
    <property type="entry name" value="LAGLIDADG_dom"/>
</dbReference>
<evidence type="ECO:0000259" key="1">
    <source>
        <dbReference type="Pfam" id="PF00961"/>
    </source>
</evidence>
<dbReference type="EMBL" id="MGEU01000064">
    <property type="protein sequence ID" value="OGL89589.1"/>
    <property type="molecule type" value="Genomic_DNA"/>
</dbReference>
<name>A0A1F7VGF3_9BACT</name>